<evidence type="ECO:0000256" key="1">
    <source>
        <dbReference type="SAM" id="MobiDB-lite"/>
    </source>
</evidence>
<dbReference type="AlphaFoldDB" id="A0A1I8AW29"/>
<feature type="transmembrane region" description="Helical" evidence="2">
    <location>
        <begin position="150"/>
        <end position="169"/>
    </location>
</feature>
<organism evidence="3 4">
    <name type="scientific">Steinernema glaseri</name>
    <dbReference type="NCBI Taxonomy" id="37863"/>
    <lineage>
        <taxon>Eukaryota</taxon>
        <taxon>Metazoa</taxon>
        <taxon>Ecdysozoa</taxon>
        <taxon>Nematoda</taxon>
        <taxon>Chromadorea</taxon>
        <taxon>Rhabditida</taxon>
        <taxon>Tylenchina</taxon>
        <taxon>Panagrolaimomorpha</taxon>
        <taxon>Strongyloidoidea</taxon>
        <taxon>Steinernematidae</taxon>
        <taxon>Steinernema</taxon>
    </lineage>
</organism>
<sequence>MATITSSSANGADTLPTTFTVNMKCHSGGGRQSVSSAESSSSPKRDPEPTEPDEEETADFAQFEITTATIARDDGDELDEGNDASVSASVVLHPVPRVQEHSDEDISEDTDEVNSSDDECKSRESRPPSWPRPPSPPLESEMENVRIGNVLLVALPFFIYFHLLFSVCLPEAASTRKRSTKTGS</sequence>
<keyword evidence="2" id="KW-1133">Transmembrane helix</keyword>
<feature type="region of interest" description="Disordered" evidence="1">
    <location>
        <begin position="1"/>
        <end position="140"/>
    </location>
</feature>
<evidence type="ECO:0000256" key="2">
    <source>
        <dbReference type="SAM" id="Phobius"/>
    </source>
</evidence>
<feature type="compositionally biased region" description="Acidic residues" evidence="1">
    <location>
        <begin position="49"/>
        <end position="58"/>
    </location>
</feature>
<keyword evidence="2" id="KW-0472">Membrane</keyword>
<keyword evidence="2" id="KW-0812">Transmembrane</keyword>
<dbReference type="WBParaSite" id="L893_g9675.t1">
    <property type="protein sequence ID" value="L893_g9675.t1"/>
    <property type="gene ID" value="L893_g9675"/>
</dbReference>
<reference evidence="4" key="1">
    <citation type="submission" date="2016-11" db="UniProtKB">
        <authorList>
            <consortium name="WormBaseParasite"/>
        </authorList>
    </citation>
    <scope>IDENTIFICATION</scope>
</reference>
<feature type="compositionally biased region" description="Low complexity" evidence="1">
    <location>
        <begin position="33"/>
        <end position="42"/>
    </location>
</feature>
<dbReference type="Proteomes" id="UP000095287">
    <property type="component" value="Unplaced"/>
</dbReference>
<accession>A0A1I8AW29</accession>
<evidence type="ECO:0000313" key="4">
    <source>
        <dbReference type="WBParaSite" id="L893_g9675.t1"/>
    </source>
</evidence>
<keyword evidence="3" id="KW-1185">Reference proteome</keyword>
<feature type="compositionally biased region" description="Pro residues" evidence="1">
    <location>
        <begin position="128"/>
        <end position="137"/>
    </location>
</feature>
<protein>
    <submittedName>
        <fullName evidence="4">Uncharacterized protein</fullName>
    </submittedName>
</protein>
<proteinExistence type="predicted"/>
<evidence type="ECO:0000313" key="3">
    <source>
        <dbReference type="Proteomes" id="UP000095287"/>
    </source>
</evidence>
<feature type="compositionally biased region" description="Acidic residues" evidence="1">
    <location>
        <begin position="102"/>
        <end position="117"/>
    </location>
</feature>
<name>A0A1I8AW29_9BILA</name>
<feature type="compositionally biased region" description="Polar residues" evidence="1">
    <location>
        <begin position="1"/>
        <end position="21"/>
    </location>
</feature>